<feature type="transmembrane region" description="Helical" evidence="15">
    <location>
        <begin position="194"/>
        <end position="219"/>
    </location>
</feature>
<dbReference type="SMART" id="SM01089">
    <property type="entry name" value="Connexin_CCC"/>
    <property type="match status" value="1"/>
</dbReference>
<keyword evidence="11" id="KW-0297">G-protein coupled receptor</keyword>
<feature type="transmembrane region" description="Helical" evidence="15">
    <location>
        <begin position="423"/>
        <end position="441"/>
    </location>
</feature>
<keyword evidence="8 14" id="KW-0303">Gap junction</keyword>
<evidence type="ECO:0000256" key="6">
    <source>
        <dbReference type="ARBA" id="ARBA00022692"/>
    </source>
</evidence>
<feature type="transmembrane region" description="Helical" evidence="15">
    <location>
        <begin position="521"/>
        <end position="543"/>
    </location>
</feature>
<comment type="function">
    <text evidence="1">Putative odorant or sperm cell receptor.</text>
</comment>
<dbReference type="InterPro" id="IPR017990">
    <property type="entry name" value="Connexin_CS"/>
</dbReference>
<evidence type="ECO:0000256" key="15">
    <source>
        <dbReference type="SAM" id="Phobius"/>
    </source>
</evidence>
<feature type="non-terminal residue" evidence="17">
    <location>
        <position position="595"/>
    </location>
</feature>
<evidence type="ECO:0000256" key="10">
    <source>
        <dbReference type="ARBA" id="ARBA00022989"/>
    </source>
</evidence>
<evidence type="ECO:0000256" key="9">
    <source>
        <dbReference type="ARBA" id="ARBA00022949"/>
    </source>
</evidence>
<keyword evidence="5" id="KW-0716">Sensory transduction</keyword>
<evidence type="ECO:0000256" key="14">
    <source>
        <dbReference type="RuleBase" id="RU000630"/>
    </source>
</evidence>
<feature type="transmembrane region" description="Helical" evidence="15">
    <location>
        <begin position="77"/>
        <end position="101"/>
    </location>
</feature>
<evidence type="ECO:0000256" key="5">
    <source>
        <dbReference type="ARBA" id="ARBA00022606"/>
    </source>
</evidence>
<dbReference type="Gene3D" id="1.20.1440.80">
    <property type="entry name" value="Gap junction channel protein cysteine-rich domain"/>
    <property type="match status" value="1"/>
</dbReference>
<evidence type="ECO:0000256" key="12">
    <source>
        <dbReference type="ARBA" id="ARBA00023136"/>
    </source>
</evidence>
<dbReference type="InterPro" id="IPR013092">
    <property type="entry name" value="Connexin_N"/>
</dbReference>
<dbReference type="CDD" id="cd15421">
    <property type="entry name" value="7tmA_OR2T-like"/>
    <property type="match status" value="1"/>
</dbReference>
<sequence>MCGRFLLRLVAEESRYATPVGRLLLPVLLCFRLTLLAASGTGVYGDEQSEFVCHTQQPGCKAACYDAFHPLSPLRFWAFQVLLVAVPSALYMGFTLYHVIWRWEEPEKAKKGETLVLEGEGSREPLEAGSPRLLWAYMAQLGVRLVLEGAALAGQYHLFGFKVPSSVACRREPCLGSITCNLSRPMEKSIFLKTMFAVSGFCLSLTLLELVLLGLGRWWRNWKHKFSFSNFFPASKHTRRHKEARGSLPVVEQFPEADDKGANCPVTNAVSSELFTLRAEKGEMWQRNKTSQADFILEGLFDDSLTHVFLFSLTILVFLVAVSGNVLTILLICADPRLHTPMYFLLSQLSLMDLMHVSTTIPKMATNYLSGEKAISFVSCATQHFFYLAMGGAECLLLTLMSYDRYVAICHPLRYTILMNRKVTLMMAVISWLGASMNSLIHTMILMHFPFCGSRKIHHFYCEFPAVVKLVCGDITMYEKTVYISTVLLLLFPILLVATSYTFIIHSVIQMRSAGSKRNAFATCSSHLTVVCLFFGACIFSYMRPRSQRTPLQDKVGSVFYSIITPTLNPLIYTLRNKDVAKAVRRVLGRDSITQ</sequence>
<dbReference type="PRINTS" id="PR00206">
    <property type="entry name" value="CONNEXIN"/>
</dbReference>
<dbReference type="InterPro" id="IPR000725">
    <property type="entry name" value="Olfact_rcpt"/>
</dbReference>
<organism evidence="17 18">
    <name type="scientific">Galemys pyrenaicus</name>
    <name type="common">Iberian desman</name>
    <name type="synonym">Pyrenean desman</name>
    <dbReference type="NCBI Taxonomy" id="202257"/>
    <lineage>
        <taxon>Eukaryota</taxon>
        <taxon>Metazoa</taxon>
        <taxon>Chordata</taxon>
        <taxon>Craniata</taxon>
        <taxon>Vertebrata</taxon>
        <taxon>Euteleostomi</taxon>
        <taxon>Mammalia</taxon>
        <taxon>Eutheria</taxon>
        <taxon>Laurasiatheria</taxon>
        <taxon>Eulipotyphla</taxon>
        <taxon>Talpidae</taxon>
        <taxon>Galemys</taxon>
    </lineage>
</organism>
<dbReference type="Pfam" id="PF13853">
    <property type="entry name" value="7tm_4"/>
    <property type="match status" value="1"/>
</dbReference>
<dbReference type="PROSITE" id="PS00407">
    <property type="entry name" value="CONNEXINS_1"/>
    <property type="match status" value="1"/>
</dbReference>
<reference evidence="17" key="1">
    <citation type="journal article" date="2021" name="Evol. Appl.">
        <title>The genome of the Pyrenean desman and the effects of bottlenecks and inbreeding on the genomic landscape of an endangered species.</title>
        <authorList>
            <person name="Escoda L."/>
            <person name="Castresana J."/>
        </authorList>
    </citation>
    <scope>NUCLEOTIDE SEQUENCE</scope>
    <source>
        <strain evidence="17">IBE-C5619</strain>
    </source>
</reference>
<keyword evidence="9" id="KW-0965">Cell junction</keyword>
<feature type="transmembrane region" description="Helical" evidence="15">
    <location>
        <begin position="308"/>
        <end position="332"/>
    </location>
</feature>
<keyword evidence="10 15" id="KW-1133">Transmembrane helix</keyword>
<dbReference type="InterPro" id="IPR019570">
    <property type="entry name" value="Connexin_CCC"/>
</dbReference>
<evidence type="ECO:0000313" key="18">
    <source>
        <dbReference type="Proteomes" id="UP000700334"/>
    </source>
</evidence>
<keyword evidence="17" id="KW-0675">Receptor</keyword>
<keyword evidence="18" id="KW-1185">Reference proteome</keyword>
<dbReference type="InterPro" id="IPR017452">
    <property type="entry name" value="GPCR_Rhodpsn_7TM"/>
</dbReference>
<protein>
    <recommendedName>
        <fullName evidence="14">Gap junction protein</fullName>
    </recommendedName>
</protein>
<dbReference type="InterPro" id="IPR000276">
    <property type="entry name" value="GPCR_Rhodpsn"/>
</dbReference>
<keyword evidence="4" id="KW-1003">Cell membrane</keyword>
<evidence type="ECO:0000256" key="13">
    <source>
        <dbReference type="ARBA" id="ARBA00023224"/>
    </source>
</evidence>
<dbReference type="Gene3D" id="1.20.1070.10">
    <property type="entry name" value="Rhodopsin 7-helix transmembrane proteins"/>
    <property type="match status" value="1"/>
</dbReference>
<dbReference type="Proteomes" id="UP000700334">
    <property type="component" value="Unassembled WGS sequence"/>
</dbReference>
<dbReference type="FunFam" id="1.20.1070.10:FF:000008">
    <property type="entry name" value="Olfactory receptor"/>
    <property type="match status" value="1"/>
</dbReference>
<evidence type="ECO:0000256" key="1">
    <source>
        <dbReference type="ARBA" id="ARBA00003929"/>
    </source>
</evidence>
<accession>A0A8J6AUS7</accession>
<evidence type="ECO:0000256" key="3">
    <source>
        <dbReference type="ARBA" id="ARBA00004651"/>
    </source>
</evidence>
<feature type="transmembrane region" description="Helical" evidence="15">
    <location>
        <begin position="20"/>
        <end position="38"/>
    </location>
</feature>
<evidence type="ECO:0000256" key="11">
    <source>
        <dbReference type="ARBA" id="ARBA00023040"/>
    </source>
</evidence>
<dbReference type="Pfam" id="PF00029">
    <property type="entry name" value="Connexin"/>
    <property type="match status" value="1"/>
</dbReference>
<comment type="function">
    <text evidence="14">One gap junction consists of a cluster of closely packed pairs of transmembrane channels, the connexons, through which materials of low MW diffuse from one cell to a neighboring cell.</text>
</comment>
<name>A0A8J6AUS7_GALPY</name>
<comment type="caution">
    <text evidence="17">The sequence shown here is derived from an EMBL/GenBank/DDBJ whole genome shotgun (WGS) entry which is preliminary data.</text>
</comment>
<dbReference type="InterPro" id="IPR038359">
    <property type="entry name" value="Connexin_N_sf"/>
</dbReference>
<dbReference type="SUPFAM" id="SSF81321">
    <property type="entry name" value="Family A G protein-coupled receptor-like"/>
    <property type="match status" value="1"/>
</dbReference>
<dbReference type="PANTHER" id="PTHR26453">
    <property type="entry name" value="OLFACTORY RECEPTOR"/>
    <property type="match status" value="1"/>
</dbReference>
<dbReference type="GO" id="GO:0004984">
    <property type="term" value="F:olfactory receptor activity"/>
    <property type="evidence" value="ECO:0007669"/>
    <property type="project" value="InterPro"/>
</dbReference>
<evidence type="ECO:0000313" key="17">
    <source>
        <dbReference type="EMBL" id="KAG8523737.1"/>
    </source>
</evidence>
<dbReference type="GO" id="GO:0004930">
    <property type="term" value="F:G protein-coupled receptor activity"/>
    <property type="evidence" value="ECO:0007669"/>
    <property type="project" value="UniProtKB-KW"/>
</dbReference>
<evidence type="ECO:0000256" key="2">
    <source>
        <dbReference type="ARBA" id="ARBA00004610"/>
    </source>
</evidence>
<dbReference type="InterPro" id="IPR000500">
    <property type="entry name" value="Connexin"/>
</dbReference>
<keyword evidence="12 15" id="KW-0472">Membrane</keyword>
<comment type="similarity">
    <text evidence="14">Belongs to the connexin family.</text>
</comment>
<dbReference type="PROSITE" id="PS00237">
    <property type="entry name" value="G_PROTEIN_RECEP_F1_1"/>
    <property type="match status" value="1"/>
</dbReference>
<dbReference type="EMBL" id="JAGFMF010011401">
    <property type="protein sequence ID" value="KAG8523737.1"/>
    <property type="molecule type" value="Genomic_DNA"/>
</dbReference>
<dbReference type="GO" id="GO:0005922">
    <property type="term" value="C:connexin complex"/>
    <property type="evidence" value="ECO:0007669"/>
    <property type="project" value="InterPro"/>
</dbReference>
<evidence type="ECO:0000256" key="7">
    <source>
        <dbReference type="ARBA" id="ARBA00022725"/>
    </source>
</evidence>
<keyword evidence="7" id="KW-0552">Olfaction</keyword>
<feature type="transmembrane region" description="Helical" evidence="15">
    <location>
        <begin position="483"/>
        <end position="509"/>
    </location>
</feature>
<dbReference type="AlphaFoldDB" id="A0A8J6AUS7"/>
<gene>
    <name evidence="17" type="ORF">J0S82_016587</name>
</gene>
<comment type="subunit">
    <text evidence="14">A connexon is composed of a hexamer of connexins.</text>
</comment>
<dbReference type="PROSITE" id="PS00408">
    <property type="entry name" value="CONNEXINS_2"/>
    <property type="match status" value="1"/>
</dbReference>
<dbReference type="SMART" id="SM00037">
    <property type="entry name" value="CNX"/>
    <property type="match status" value="1"/>
</dbReference>
<feature type="domain" description="G-protein coupled receptors family 1 profile" evidence="16">
    <location>
        <begin position="324"/>
        <end position="573"/>
    </location>
</feature>
<comment type="subcellular location">
    <subcellularLocation>
        <location evidence="2">Cell junction</location>
        <location evidence="2">Gap junction</location>
    </subcellularLocation>
    <subcellularLocation>
        <location evidence="3 14">Cell membrane</location>
        <topology evidence="3 14">Multi-pass membrane protein</topology>
    </subcellularLocation>
</comment>
<evidence type="ECO:0000256" key="4">
    <source>
        <dbReference type="ARBA" id="ARBA00022475"/>
    </source>
</evidence>
<proteinExistence type="inferred from homology"/>
<keyword evidence="6 14" id="KW-0812">Transmembrane</keyword>
<dbReference type="OrthoDB" id="9625398at2759"/>
<keyword evidence="13" id="KW-0807">Transducer</keyword>
<evidence type="ECO:0000256" key="8">
    <source>
        <dbReference type="ARBA" id="ARBA00022868"/>
    </source>
</evidence>
<dbReference type="PROSITE" id="PS50262">
    <property type="entry name" value="G_PROTEIN_RECEP_F1_2"/>
    <property type="match status" value="1"/>
</dbReference>
<evidence type="ECO:0000259" key="16">
    <source>
        <dbReference type="PROSITE" id="PS50262"/>
    </source>
</evidence>